<dbReference type="Pfam" id="PF01965">
    <property type="entry name" value="DJ-1_PfpI"/>
    <property type="match status" value="1"/>
</dbReference>
<dbReference type="CDD" id="cd03139">
    <property type="entry name" value="GATase1_PfpI_2"/>
    <property type="match status" value="1"/>
</dbReference>
<organism evidence="2 3">
    <name type="scientific">Propionispira arboris</name>
    <dbReference type="NCBI Taxonomy" id="84035"/>
    <lineage>
        <taxon>Bacteria</taxon>
        <taxon>Bacillati</taxon>
        <taxon>Bacillota</taxon>
        <taxon>Negativicutes</taxon>
        <taxon>Selenomonadales</taxon>
        <taxon>Selenomonadaceae</taxon>
        <taxon>Propionispira</taxon>
    </lineage>
</organism>
<protein>
    <submittedName>
        <fullName evidence="2">Cyclohexyl-isocyanide hydratase</fullName>
    </submittedName>
</protein>
<gene>
    <name evidence="2" type="ORF">SAMN05660742_10544</name>
</gene>
<evidence type="ECO:0000313" key="3">
    <source>
        <dbReference type="Proteomes" id="UP000199662"/>
    </source>
</evidence>
<dbReference type="RefSeq" id="WP_091830186.1">
    <property type="nucleotide sequence ID" value="NZ_FNZK01000005.1"/>
</dbReference>
<dbReference type="InterPro" id="IPR052158">
    <property type="entry name" value="INH-QAR"/>
</dbReference>
<dbReference type="PANTHER" id="PTHR43130:SF3">
    <property type="entry name" value="HTH-TYPE TRANSCRIPTIONAL REGULATOR RV1931C"/>
    <property type="match status" value="1"/>
</dbReference>
<dbReference type="SUPFAM" id="SSF52317">
    <property type="entry name" value="Class I glutamine amidotransferase-like"/>
    <property type="match status" value="1"/>
</dbReference>
<dbReference type="EMBL" id="FNZK01000005">
    <property type="protein sequence ID" value="SEJ26425.1"/>
    <property type="molecule type" value="Genomic_DNA"/>
</dbReference>
<proteinExistence type="predicted"/>
<reference evidence="2 3" key="1">
    <citation type="submission" date="2016-10" db="EMBL/GenBank/DDBJ databases">
        <authorList>
            <person name="de Groot N.N."/>
        </authorList>
    </citation>
    <scope>NUCLEOTIDE SEQUENCE [LARGE SCALE GENOMIC DNA]</scope>
    <source>
        <strain evidence="2 3">DSM 2179</strain>
    </source>
</reference>
<dbReference type="Proteomes" id="UP000199662">
    <property type="component" value="Unassembled WGS sequence"/>
</dbReference>
<evidence type="ECO:0000259" key="1">
    <source>
        <dbReference type="Pfam" id="PF01965"/>
    </source>
</evidence>
<name>A0A1H6XPE3_9FIRM</name>
<dbReference type="AlphaFoldDB" id="A0A1H6XPE3"/>
<dbReference type="PANTHER" id="PTHR43130">
    <property type="entry name" value="ARAC-FAMILY TRANSCRIPTIONAL REGULATOR"/>
    <property type="match status" value="1"/>
</dbReference>
<keyword evidence="3" id="KW-1185">Reference proteome</keyword>
<dbReference type="InterPro" id="IPR002818">
    <property type="entry name" value="DJ-1/PfpI"/>
</dbReference>
<evidence type="ECO:0000313" key="2">
    <source>
        <dbReference type="EMBL" id="SEJ26425.1"/>
    </source>
</evidence>
<sequence>MLKIGILIYQNVAEMDFVGPLEVLSDVNKLQENSTEVYLVAQTKDVIKAFNGMMILPAYDFSSVPDLDVLVVPGGKGRITEMYNPLMREFILRQEKCAKYITSVCTGAFILAEAGLLNGKKATTFHHALKELDVYPEISVETKKVVDAGRIITAAGVTSGLELGFYLLKILFDEQLAKEVASFMEYEVDVDKL</sequence>
<dbReference type="STRING" id="84035.SAMN05660742_10544"/>
<dbReference type="InterPro" id="IPR029062">
    <property type="entry name" value="Class_I_gatase-like"/>
</dbReference>
<feature type="domain" description="DJ-1/PfpI" evidence="1">
    <location>
        <begin position="3"/>
        <end position="169"/>
    </location>
</feature>
<dbReference type="Gene3D" id="3.40.50.880">
    <property type="match status" value="1"/>
</dbReference>
<accession>A0A1H6XPE3</accession>